<dbReference type="Proteomes" id="UP001057375">
    <property type="component" value="Unassembled WGS sequence"/>
</dbReference>
<evidence type="ECO:0000313" key="2">
    <source>
        <dbReference type="Proteomes" id="UP001057375"/>
    </source>
</evidence>
<dbReference type="EMBL" id="BQXS01006817">
    <property type="protein sequence ID" value="GKT22759.1"/>
    <property type="molecule type" value="Genomic_DNA"/>
</dbReference>
<organism evidence="1 2">
    <name type="scientific">Aduncisulcus paluster</name>
    <dbReference type="NCBI Taxonomy" id="2918883"/>
    <lineage>
        <taxon>Eukaryota</taxon>
        <taxon>Metamonada</taxon>
        <taxon>Carpediemonas-like organisms</taxon>
        <taxon>Aduncisulcus</taxon>
    </lineage>
</organism>
<feature type="non-terminal residue" evidence="1">
    <location>
        <position position="85"/>
    </location>
</feature>
<accession>A0ABQ5JYP2</accession>
<proteinExistence type="predicted"/>
<gene>
    <name evidence="1" type="ORF">ADUPG1_004519</name>
</gene>
<comment type="caution">
    <text evidence="1">The sequence shown here is derived from an EMBL/GenBank/DDBJ whole genome shotgun (WGS) entry which is preliminary data.</text>
</comment>
<keyword evidence="2" id="KW-1185">Reference proteome</keyword>
<name>A0ABQ5JYP2_9EUKA</name>
<reference evidence="1" key="1">
    <citation type="submission" date="2022-03" db="EMBL/GenBank/DDBJ databases">
        <title>Draft genome sequence of Aduncisulcus paluster, a free-living microaerophilic Fornicata.</title>
        <authorList>
            <person name="Yuyama I."/>
            <person name="Kume K."/>
            <person name="Tamura T."/>
            <person name="Inagaki Y."/>
            <person name="Hashimoto T."/>
        </authorList>
    </citation>
    <scope>NUCLEOTIDE SEQUENCE</scope>
    <source>
        <strain evidence="1">NY0171</strain>
    </source>
</reference>
<sequence length="85" mass="9557">MDELWRNTFEADEVVKGEKSTMETPEGDVRVVKFTVTPDKEKLKGFVKGIGLIVLQDESVQTAIKEADLKDENETIDGQYLLALL</sequence>
<evidence type="ECO:0000313" key="1">
    <source>
        <dbReference type="EMBL" id="GKT22759.1"/>
    </source>
</evidence>
<protein>
    <submittedName>
        <fullName evidence="1">Uncharacterized protein</fullName>
    </submittedName>
</protein>